<evidence type="ECO:0000256" key="1">
    <source>
        <dbReference type="SAM" id="MobiDB-lite"/>
    </source>
</evidence>
<keyword evidence="3" id="KW-1185">Reference proteome</keyword>
<dbReference type="AlphaFoldDB" id="A0A0S4QMR8"/>
<dbReference type="EMBL" id="FAOZ01000008">
    <property type="protein sequence ID" value="CUU56553.1"/>
    <property type="molecule type" value="Genomic_DNA"/>
</dbReference>
<sequence>MRWRRRTKPEHHGPSAGDETRPPGVTREKYAEAIRDALRAAECAEHGERHGGFIVESQEKHEALRVRCVTDDVLDRPVEEQRYRHVLAAAGFGVVTGVEDGGGLWVWPVGVRPVVPRPSPRELAEDWLRTLTITGEPGITPARATELIAQVNQPRKLGVRMRTPLPPEDVQILEDALAWHAEVRTREVGLHLLLEGLLIGWLADATGQERAAIVQRLALAVENLLPPDAGSSTG</sequence>
<name>A0A0S4QMR8_9ACTN</name>
<feature type="region of interest" description="Disordered" evidence="1">
    <location>
        <begin position="1"/>
        <end position="26"/>
    </location>
</feature>
<feature type="compositionally biased region" description="Basic and acidic residues" evidence="1">
    <location>
        <begin position="10"/>
        <end position="26"/>
    </location>
</feature>
<accession>A0A0S4QMR8</accession>
<reference evidence="3" key="1">
    <citation type="submission" date="2015-11" db="EMBL/GenBank/DDBJ databases">
        <authorList>
            <person name="Varghese N."/>
        </authorList>
    </citation>
    <scope>NUCLEOTIDE SEQUENCE [LARGE SCALE GENOMIC DNA]</scope>
    <source>
        <strain evidence="3">DSM 45899</strain>
    </source>
</reference>
<gene>
    <name evidence="2" type="ORF">Ga0074812_10881</name>
</gene>
<dbReference type="RefSeq" id="WP_091277127.1">
    <property type="nucleotide sequence ID" value="NZ_FAOZ01000008.1"/>
</dbReference>
<organism evidence="2 3">
    <name type="scientific">Parafrankia irregularis</name>
    <dbReference type="NCBI Taxonomy" id="795642"/>
    <lineage>
        <taxon>Bacteria</taxon>
        <taxon>Bacillati</taxon>
        <taxon>Actinomycetota</taxon>
        <taxon>Actinomycetes</taxon>
        <taxon>Frankiales</taxon>
        <taxon>Frankiaceae</taxon>
        <taxon>Parafrankia</taxon>
    </lineage>
</organism>
<evidence type="ECO:0000313" key="2">
    <source>
        <dbReference type="EMBL" id="CUU56553.1"/>
    </source>
</evidence>
<proteinExistence type="predicted"/>
<evidence type="ECO:0000313" key="3">
    <source>
        <dbReference type="Proteomes" id="UP000198802"/>
    </source>
</evidence>
<protein>
    <submittedName>
        <fullName evidence="2">Uncharacterized protein</fullName>
    </submittedName>
</protein>
<dbReference type="Proteomes" id="UP000198802">
    <property type="component" value="Unassembled WGS sequence"/>
</dbReference>